<dbReference type="PROSITE" id="PS50089">
    <property type="entry name" value="ZF_RING_2"/>
    <property type="match status" value="1"/>
</dbReference>
<accession>A0ABM0LXY9</accession>
<name>A0ABM0LXY9_SACKO</name>
<feature type="compositionally biased region" description="Basic residues" evidence="4">
    <location>
        <begin position="635"/>
        <end position="652"/>
    </location>
</feature>
<feature type="compositionally biased region" description="Low complexity" evidence="4">
    <location>
        <begin position="554"/>
        <end position="566"/>
    </location>
</feature>
<keyword evidence="1 3" id="KW-0479">Metal-binding</keyword>
<proteinExistence type="predicted"/>
<feature type="compositionally biased region" description="Polar residues" evidence="4">
    <location>
        <begin position="1"/>
        <end position="13"/>
    </location>
</feature>
<dbReference type="PANTHER" id="PTHR46171">
    <property type="entry name" value="GH10160P"/>
    <property type="match status" value="1"/>
</dbReference>
<protein>
    <submittedName>
        <fullName evidence="7">GPI-anchored protein PB15E9.01c-like</fullName>
    </submittedName>
</protein>
<keyword evidence="1 3" id="KW-0863">Zinc-finger</keyword>
<feature type="region of interest" description="Disordered" evidence="4">
    <location>
        <begin position="1"/>
        <end position="32"/>
    </location>
</feature>
<dbReference type="SMART" id="SM00184">
    <property type="entry name" value="RING"/>
    <property type="match status" value="1"/>
</dbReference>
<feature type="region of interest" description="Disordered" evidence="4">
    <location>
        <begin position="628"/>
        <end position="664"/>
    </location>
</feature>
<evidence type="ECO:0000259" key="5">
    <source>
        <dbReference type="PROSITE" id="PS50089"/>
    </source>
</evidence>
<dbReference type="Proteomes" id="UP000694865">
    <property type="component" value="Unplaced"/>
</dbReference>
<keyword evidence="6" id="KW-1185">Reference proteome</keyword>
<dbReference type="PANTHER" id="PTHR46171:SF3">
    <property type="entry name" value="GH10160P"/>
    <property type="match status" value="1"/>
</dbReference>
<dbReference type="InterPro" id="IPR001841">
    <property type="entry name" value="Znf_RING"/>
</dbReference>
<dbReference type="Pfam" id="PF13639">
    <property type="entry name" value="zf-RING_2"/>
    <property type="match status" value="1"/>
</dbReference>
<evidence type="ECO:0000256" key="3">
    <source>
        <dbReference type="PROSITE-ProRule" id="PRU00175"/>
    </source>
</evidence>
<dbReference type="RefSeq" id="XP_006812630.1">
    <property type="nucleotide sequence ID" value="XM_006812567.1"/>
</dbReference>
<evidence type="ECO:0000256" key="2">
    <source>
        <dbReference type="ARBA" id="ARBA00022833"/>
    </source>
</evidence>
<keyword evidence="2" id="KW-0862">Zinc</keyword>
<dbReference type="GeneID" id="102810036"/>
<feature type="region of interest" description="Disordered" evidence="4">
    <location>
        <begin position="547"/>
        <end position="568"/>
    </location>
</feature>
<feature type="compositionally biased region" description="Polar residues" evidence="4">
    <location>
        <begin position="303"/>
        <end position="313"/>
    </location>
</feature>
<feature type="region of interest" description="Disordered" evidence="4">
    <location>
        <begin position="246"/>
        <end position="313"/>
    </location>
</feature>
<gene>
    <name evidence="7" type="primary">LOC102810036</name>
</gene>
<dbReference type="InterPro" id="IPR013083">
    <property type="entry name" value="Znf_RING/FYVE/PHD"/>
</dbReference>
<evidence type="ECO:0000256" key="4">
    <source>
        <dbReference type="SAM" id="MobiDB-lite"/>
    </source>
</evidence>
<reference evidence="7" key="1">
    <citation type="submission" date="2025-08" db="UniProtKB">
        <authorList>
            <consortium name="RefSeq"/>
        </authorList>
    </citation>
    <scope>IDENTIFICATION</scope>
    <source>
        <tissue evidence="7">Testes</tissue>
    </source>
</reference>
<feature type="region of interest" description="Disordered" evidence="4">
    <location>
        <begin position="355"/>
        <end position="375"/>
    </location>
</feature>
<dbReference type="SUPFAM" id="SSF57850">
    <property type="entry name" value="RING/U-box"/>
    <property type="match status" value="1"/>
</dbReference>
<evidence type="ECO:0000256" key="1">
    <source>
        <dbReference type="ARBA" id="ARBA00022771"/>
    </source>
</evidence>
<sequence length="801" mass="89035">MESNKSTKYQLRSRSGKSKETCNSCNCCSESSKHPRSLALYVKAREKRKVKFSAKDFGKGFDDTDQPLEEAAVTEDIIIGTPREKRKLKFSAKDFGKVFDDTDQPLEEAAMTEDIIIGTPSPVIRSKTSKKRKIISFPYSRTVVGDNEASASIITSQKSKRKPNVDADITIVSESPTGQDPASFFSSVSENGDVEVDFSDDSDDHSFVFGMSTVKSLGKHPTKKANFKNHGHTKEDVGIIPVPARRKKKISPSSSFSTAGKPLQGRLTLKPPQPGWSFFNGRAASRASRLNKSRDECDGPAGEQTTTRRSTLQFSPDLSFDRFRQALLPRLATSTVASASLSNSMNMEISHQNRSSASTAAISPSNTSLGDISISPPNTSLGDISISPPNRSLDEISISPPNRSLDNMSIPPLTRSRRRVFPFYSSTPAASAHAINPVELEGVVRHSSPPNMDTDEEVICLDLTDTNMSALFSSPSVTEVSPSPTNPRQRVPINPVLFNLPQSESPQVLQTSTVSPATMRNIERIDQISADEALARELQEQFNQQIPSESPGMAAAATATTPASSTVPLPNDYVEDEISAAAWPVGSPQNMRMRSENRRQRVRNLVAQSQQILTQMNERIGQMNNSLQFIEQNSTRRRVLSPPGRGRRRSRSRQPSTELRSELENLDRQLQTLIQSRQQRPSVVLRSQSRGRGGRTRIRFQHTFDDLFGASNYEELLLLEEQMGPAVARGLSKTQLHQLPTFAFTHDNTKEDNTCNICFVDYQESEMLRRLPCFHRYHTECIDPWLKQNRTCPICRVEVKV</sequence>
<organism evidence="6 7">
    <name type="scientific">Saccoglossus kowalevskii</name>
    <name type="common">Acorn worm</name>
    <dbReference type="NCBI Taxonomy" id="10224"/>
    <lineage>
        <taxon>Eukaryota</taxon>
        <taxon>Metazoa</taxon>
        <taxon>Hemichordata</taxon>
        <taxon>Enteropneusta</taxon>
        <taxon>Harrimaniidae</taxon>
        <taxon>Saccoglossus</taxon>
    </lineage>
</organism>
<evidence type="ECO:0000313" key="7">
    <source>
        <dbReference type="RefSeq" id="XP_006812630.1"/>
    </source>
</evidence>
<evidence type="ECO:0000313" key="6">
    <source>
        <dbReference type="Proteomes" id="UP000694865"/>
    </source>
</evidence>
<feature type="domain" description="RING-type" evidence="5">
    <location>
        <begin position="755"/>
        <end position="796"/>
    </location>
</feature>
<dbReference type="Gene3D" id="3.30.40.10">
    <property type="entry name" value="Zinc/RING finger domain, C3HC4 (zinc finger)"/>
    <property type="match status" value="1"/>
</dbReference>